<dbReference type="KEGG" id="awe:JG540_05050"/>
<dbReference type="PANTHER" id="PTHR35802:SF1">
    <property type="entry name" value="PROTEASE SYNTHASE AND SPORULATION PROTEIN PAI 2"/>
    <property type="match status" value="1"/>
</dbReference>
<gene>
    <name evidence="1" type="ORF">JG540_05050</name>
</gene>
<dbReference type="Pfam" id="PF04299">
    <property type="entry name" value="FMN_bind_2"/>
    <property type="match status" value="1"/>
</dbReference>
<dbReference type="PANTHER" id="PTHR35802">
    <property type="entry name" value="PROTEASE SYNTHASE AND SPORULATION PROTEIN PAI 2"/>
    <property type="match status" value="1"/>
</dbReference>
<reference evidence="1 2" key="1">
    <citation type="submission" date="2020-12" db="EMBL/GenBank/DDBJ databases">
        <authorList>
            <person name="Zhou J."/>
        </authorList>
    </citation>
    <scope>NUCLEOTIDE SEQUENCE [LARGE SCALE GENOMIC DNA]</scope>
    <source>
        <strain evidence="1 2">CCUG 61299</strain>
    </source>
</reference>
<dbReference type="SUPFAM" id="SSF50475">
    <property type="entry name" value="FMN-binding split barrel"/>
    <property type="match status" value="1"/>
</dbReference>
<dbReference type="EMBL" id="CP066802">
    <property type="protein sequence ID" value="QQM68190.1"/>
    <property type="molecule type" value="Genomic_DNA"/>
</dbReference>
<proteinExistence type="predicted"/>
<dbReference type="AlphaFoldDB" id="A0A7T7S2Y8"/>
<keyword evidence="2" id="KW-1185">Reference proteome</keyword>
<dbReference type="InterPro" id="IPR012349">
    <property type="entry name" value="Split_barrel_FMN-bd"/>
</dbReference>
<evidence type="ECO:0000313" key="1">
    <source>
        <dbReference type="EMBL" id="QQM68190.1"/>
    </source>
</evidence>
<evidence type="ECO:0000313" key="2">
    <source>
        <dbReference type="Proteomes" id="UP000595895"/>
    </source>
</evidence>
<organism evidence="1 2">
    <name type="scientific">Actinomyces weissii</name>
    <dbReference type="NCBI Taxonomy" id="675090"/>
    <lineage>
        <taxon>Bacteria</taxon>
        <taxon>Bacillati</taxon>
        <taxon>Actinomycetota</taxon>
        <taxon>Actinomycetes</taxon>
        <taxon>Actinomycetales</taxon>
        <taxon>Actinomycetaceae</taxon>
        <taxon>Actinomyces</taxon>
    </lineage>
</organism>
<dbReference type="InterPro" id="IPR007396">
    <property type="entry name" value="TR_PAI2-type"/>
</dbReference>
<dbReference type="Proteomes" id="UP000595895">
    <property type="component" value="Chromosome"/>
</dbReference>
<dbReference type="RefSeq" id="WP_200277798.1">
    <property type="nucleotide sequence ID" value="NZ_CP066802.1"/>
</dbReference>
<sequence length="230" mass="25349">MYVPGHFQLSEEHVRQVLATPRTGNLVTVHAFGPEATLVPLYLDTLRDVLVTHLVRNNPQAREPLTGPGLVVLDQVDTYVSPLWYATNSVKANVPTWDYVTVHVRGQVRVDPDPAAALAAARRLTELSEDSDVLSPVGEEQLERMARAIVAVEVSLDEVRGKAKMSQNRHPDDIISLAAELERQGETQMAQFLREVSLPYAQERFQKLAALGDTARGRAVAAARAGQTFH</sequence>
<name>A0A7T7S2Y8_9ACTO</name>
<protein>
    <submittedName>
        <fullName evidence="1">FMN-binding negative transcriptional regulator</fullName>
    </submittedName>
</protein>
<dbReference type="Gene3D" id="2.30.110.10">
    <property type="entry name" value="Electron Transport, Fmn-binding Protein, Chain A"/>
    <property type="match status" value="1"/>
</dbReference>
<accession>A0A7T7S2Y8</accession>
<dbReference type="PIRSF" id="PIRSF010372">
    <property type="entry name" value="PaiB"/>
    <property type="match status" value="1"/>
</dbReference>